<name>A0A829R7A3_LISGR</name>
<evidence type="ECO:0000313" key="2">
    <source>
        <dbReference type="Proteomes" id="UP000019251"/>
    </source>
</evidence>
<organism evidence="1 2">
    <name type="scientific">Listeria grayi FSL F6-1183</name>
    <dbReference type="NCBI Taxonomy" id="1265827"/>
    <lineage>
        <taxon>Bacteria</taxon>
        <taxon>Bacillati</taxon>
        <taxon>Bacillota</taxon>
        <taxon>Bacilli</taxon>
        <taxon>Bacillales</taxon>
        <taxon>Listeriaceae</taxon>
        <taxon>Listeria</taxon>
    </lineage>
</organism>
<gene>
    <name evidence="1" type="ORF">LMUR_04540</name>
</gene>
<dbReference type="AlphaFoldDB" id="A0A829R7A3"/>
<protein>
    <submittedName>
        <fullName evidence="1">Uncharacterized protein</fullName>
    </submittedName>
</protein>
<dbReference type="RefSeq" id="WP_036104791.1">
    <property type="nucleotide sequence ID" value="NZ_AODG01000006.1"/>
</dbReference>
<accession>A0A829R7A3</accession>
<evidence type="ECO:0000313" key="1">
    <source>
        <dbReference type="EMBL" id="EUJ28885.1"/>
    </source>
</evidence>
<sequence>MGIYYFEKPLMFQKKKPIPIYNNEEEVIGEITKAAAQIAFSKKQDIYTYHASNNTENASVTLEIGWLGTEGATVVFHNLEDSSTIAFQEELGNMEEALSISGEWEGSSKKILISQITKEDPLVIYADDKEVAKIDQTNDKMKKFISIETADKDPSLPVSLFILCYFIQKLLKEEF</sequence>
<comment type="caution">
    <text evidence="1">The sequence shown here is derived from an EMBL/GenBank/DDBJ whole genome shotgun (WGS) entry which is preliminary data.</text>
</comment>
<dbReference type="Proteomes" id="UP000019251">
    <property type="component" value="Unassembled WGS sequence"/>
</dbReference>
<reference evidence="1 2" key="1">
    <citation type="submission" date="2012-12" db="EMBL/GenBank/DDBJ databases">
        <title>Novel taxa of Listeriaceae from agricultural environments in the United States.</title>
        <authorList>
            <person name="den Bakker H.C."/>
            <person name="Allred A."/>
            <person name="Warchocki S."/>
            <person name="Wright E.M."/>
            <person name="Burrell A."/>
            <person name="Nightingale K.K."/>
            <person name="Kephart D."/>
            <person name="Wiedmann M."/>
        </authorList>
    </citation>
    <scope>NUCLEOTIDE SEQUENCE [LARGE SCALE GENOMIC DNA]</scope>
    <source>
        <strain evidence="1 2">FSL F6-1183</strain>
    </source>
</reference>
<proteinExistence type="predicted"/>
<dbReference type="EMBL" id="AODG01000006">
    <property type="protein sequence ID" value="EUJ28885.1"/>
    <property type="molecule type" value="Genomic_DNA"/>
</dbReference>